<dbReference type="AlphaFoldDB" id="A0A3M8DM62"/>
<dbReference type="InterPro" id="IPR040442">
    <property type="entry name" value="Pyrv_kinase-like_dom_sf"/>
</dbReference>
<evidence type="ECO:0000259" key="4">
    <source>
        <dbReference type="Pfam" id="PF03328"/>
    </source>
</evidence>
<gene>
    <name evidence="5" type="ORF">EDM59_08760</name>
</gene>
<evidence type="ECO:0000256" key="3">
    <source>
        <dbReference type="ARBA" id="ARBA00023239"/>
    </source>
</evidence>
<evidence type="ECO:0000256" key="2">
    <source>
        <dbReference type="ARBA" id="ARBA00022723"/>
    </source>
</evidence>
<keyword evidence="2" id="KW-0479">Metal-binding</keyword>
<dbReference type="PANTHER" id="PTHR30502">
    <property type="entry name" value="2-KETO-3-DEOXY-L-RHAMNONATE ALDOLASE"/>
    <property type="match status" value="1"/>
</dbReference>
<dbReference type="GO" id="GO:0046872">
    <property type="term" value="F:metal ion binding"/>
    <property type="evidence" value="ECO:0007669"/>
    <property type="project" value="UniProtKB-KW"/>
</dbReference>
<accession>A0A3M8DM62</accession>
<dbReference type="Gene3D" id="3.20.20.60">
    <property type="entry name" value="Phosphoenolpyruvate-binding domains"/>
    <property type="match status" value="1"/>
</dbReference>
<sequence length="252" mass="26746">MGNLVKEKIKNGEKTVGAFIGIYSPAIVEMAGHAGFDFIVIDDEHGAFSYSELENMIRTAESVNLVPIVRVSYDPSSIQKALDRGAKGVQVPMVNTREAAQAAVALAKYPPYGTRGAAYSHRAARYGKDSGRAFLDRENEDTLVIVHIETPQAAEHFPEIMSVPGVDIGFIGTTDLSVNMGKSSPNDPEVQALVDKLFAQGEEMGAAVGIVAGNLEGVREGMQRGSAYIGVVGTSIITAAFASVVKEAENSK</sequence>
<dbReference type="PANTHER" id="PTHR30502:SF0">
    <property type="entry name" value="PHOSPHOENOLPYRUVATE CARBOXYLASE FAMILY PROTEIN"/>
    <property type="match status" value="1"/>
</dbReference>
<evidence type="ECO:0000256" key="1">
    <source>
        <dbReference type="ARBA" id="ARBA00005568"/>
    </source>
</evidence>
<dbReference type="GO" id="GO:0005737">
    <property type="term" value="C:cytoplasm"/>
    <property type="evidence" value="ECO:0007669"/>
    <property type="project" value="TreeGrafter"/>
</dbReference>
<dbReference type="SUPFAM" id="SSF51621">
    <property type="entry name" value="Phosphoenolpyruvate/pyruvate domain"/>
    <property type="match status" value="1"/>
</dbReference>
<dbReference type="RefSeq" id="WP_122923209.1">
    <property type="nucleotide sequence ID" value="NZ_RHHU01000003.1"/>
</dbReference>
<protein>
    <recommendedName>
        <fullName evidence="4">HpcH/HpaI aldolase/citrate lyase domain-containing protein</fullName>
    </recommendedName>
</protein>
<comment type="similarity">
    <text evidence="1">Belongs to the HpcH/HpaI aldolase family.</text>
</comment>
<keyword evidence="3" id="KW-0456">Lyase</keyword>
<feature type="domain" description="HpcH/HpaI aldolase/citrate lyase" evidence="4">
    <location>
        <begin position="17"/>
        <end position="229"/>
    </location>
</feature>
<evidence type="ECO:0000313" key="6">
    <source>
        <dbReference type="Proteomes" id="UP000269573"/>
    </source>
</evidence>
<dbReference type="GO" id="GO:0016832">
    <property type="term" value="F:aldehyde-lyase activity"/>
    <property type="evidence" value="ECO:0007669"/>
    <property type="project" value="TreeGrafter"/>
</dbReference>
<comment type="caution">
    <text evidence="5">The sequence shown here is derived from an EMBL/GenBank/DDBJ whole genome shotgun (WGS) entry which is preliminary data.</text>
</comment>
<dbReference type="Pfam" id="PF03328">
    <property type="entry name" value="HpcH_HpaI"/>
    <property type="match status" value="1"/>
</dbReference>
<dbReference type="InterPro" id="IPR050251">
    <property type="entry name" value="HpcH-HpaI_aldolase"/>
</dbReference>
<reference evidence="5 6" key="1">
    <citation type="submission" date="2018-10" db="EMBL/GenBank/DDBJ databases">
        <title>Phylogenomics of Brevibacillus.</title>
        <authorList>
            <person name="Dunlap C."/>
        </authorList>
    </citation>
    <scope>NUCLEOTIDE SEQUENCE [LARGE SCALE GENOMIC DNA]</scope>
    <source>
        <strain evidence="5 6">JCM 15774</strain>
    </source>
</reference>
<organism evidence="5 6">
    <name type="scientific">Brevibacillus nitrificans</name>
    <dbReference type="NCBI Taxonomy" id="651560"/>
    <lineage>
        <taxon>Bacteria</taxon>
        <taxon>Bacillati</taxon>
        <taxon>Bacillota</taxon>
        <taxon>Bacilli</taxon>
        <taxon>Bacillales</taxon>
        <taxon>Paenibacillaceae</taxon>
        <taxon>Brevibacillus</taxon>
    </lineage>
</organism>
<dbReference type="InterPro" id="IPR005000">
    <property type="entry name" value="Aldolase/citrate-lyase_domain"/>
</dbReference>
<evidence type="ECO:0000313" key="5">
    <source>
        <dbReference type="EMBL" id="RNB89168.1"/>
    </source>
</evidence>
<name>A0A3M8DM62_9BACL</name>
<dbReference type="EMBL" id="RHHU01000003">
    <property type="protein sequence ID" value="RNB89168.1"/>
    <property type="molecule type" value="Genomic_DNA"/>
</dbReference>
<keyword evidence="6" id="KW-1185">Reference proteome</keyword>
<dbReference type="InterPro" id="IPR015813">
    <property type="entry name" value="Pyrv/PenolPyrv_kinase-like_dom"/>
</dbReference>
<proteinExistence type="inferred from homology"/>
<dbReference type="Proteomes" id="UP000269573">
    <property type="component" value="Unassembled WGS sequence"/>
</dbReference>